<dbReference type="InterPro" id="IPR002885">
    <property type="entry name" value="PPR_rpt"/>
</dbReference>
<organism evidence="3 4">
    <name type="scientific">Zostera marina</name>
    <name type="common">Eelgrass</name>
    <dbReference type="NCBI Taxonomy" id="29655"/>
    <lineage>
        <taxon>Eukaryota</taxon>
        <taxon>Viridiplantae</taxon>
        <taxon>Streptophyta</taxon>
        <taxon>Embryophyta</taxon>
        <taxon>Tracheophyta</taxon>
        <taxon>Spermatophyta</taxon>
        <taxon>Magnoliopsida</taxon>
        <taxon>Liliopsida</taxon>
        <taxon>Zosteraceae</taxon>
        <taxon>Zostera</taxon>
    </lineage>
</organism>
<feature type="repeat" description="PPR" evidence="2">
    <location>
        <begin position="310"/>
        <end position="344"/>
    </location>
</feature>
<dbReference type="NCBIfam" id="TIGR00756">
    <property type="entry name" value="PPR"/>
    <property type="match status" value="6"/>
</dbReference>
<evidence type="ECO:0000313" key="4">
    <source>
        <dbReference type="Proteomes" id="UP000036987"/>
    </source>
</evidence>
<feature type="repeat" description="PPR" evidence="2">
    <location>
        <begin position="415"/>
        <end position="449"/>
    </location>
</feature>
<evidence type="ECO:0000313" key="3">
    <source>
        <dbReference type="EMBL" id="KMZ60781.1"/>
    </source>
</evidence>
<dbReference type="AlphaFoldDB" id="A0A0K9NVJ3"/>
<dbReference type="OrthoDB" id="185373at2759"/>
<feature type="repeat" description="PPR" evidence="2">
    <location>
        <begin position="345"/>
        <end position="379"/>
    </location>
</feature>
<protein>
    <submittedName>
        <fullName evidence="3">Putative Pentatricopeptide repeat-containing protein</fullName>
    </submittedName>
</protein>
<keyword evidence="1" id="KW-0677">Repeat</keyword>
<dbReference type="Pfam" id="PF13041">
    <property type="entry name" value="PPR_2"/>
    <property type="match status" value="2"/>
</dbReference>
<feature type="repeat" description="PPR" evidence="2">
    <location>
        <begin position="490"/>
        <end position="524"/>
    </location>
</feature>
<dbReference type="InterPro" id="IPR051222">
    <property type="entry name" value="PPR/CCM1_RNA-binding"/>
</dbReference>
<proteinExistence type="predicted"/>
<keyword evidence="4" id="KW-1185">Reference proteome</keyword>
<evidence type="ECO:0000256" key="2">
    <source>
        <dbReference type="PROSITE-ProRule" id="PRU00708"/>
    </source>
</evidence>
<dbReference type="PANTHER" id="PTHR47942">
    <property type="entry name" value="TETRATRICOPEPTIDE REPEAT (TPR)-LIKE SUPERFAMILY PROTEIN-RELATED"/>
    <property type="match status" value="1"/>
</dbReference>
<feature type="repeat" description="PPR" evidence="2">
    <location>
        <begin position="275"/>
        <end position="309"/>
    </location>
</feature>
<accession>A0A0K9NVJ3</accession>
<dbReference type="Pfam" id="PF12854">
    <property type="entry name" value="PPR_1"/>
    <property type="match status" value="2"/>
</dbReference>
<evidence type="ECO:0000256" key="1">
    <source>
        <dbReference type="ARBA" id="ARBA00022737"/>
    </source>
</evidence>
<comment type="caution">
    <text evidence="3">The sequence shown here is derived from an EMBL/GenBank/DDBJ whole genome shotgun (WGS) entry which is preliminary data.</text>
</comment>
<dbReference type="OMA" id="FIEAYCH"/>
<dbReference type="GO" id="GO:0003729">
    <property type="term" value="F:mRNA binding"/>
    <property type="evidence" value="ECO:0000318"/>
    <property type="project" value="GO_Central"/>
</dbReference>
<dbReference type="Pfam" id="PF01535">
    <property type="entry name" value="PPR"/>
    <property type="match status" value="2"/>
</dbReference>
<dbReference type="PROSITE" id="PS51375">
    <property type="entry name" value="PPR"/>
    <property type="match status" value="6"/>
</dbReference>
<sequence>MFKNQGSIVGSSLLYRSGSKLKPTPNGYCHITETPDLPVWVNSPKNTKPKAQEEEEDFVLPSRLDSLGGDWRSRTRRRSSFYDNSSKLVFQHPKIDDADMIAEVFAKKRGTFTSPEDVARCLDDEYSSMNMNINKDLVDKILNKTNNDWISAFGFFNWVDSQTNYTHSSDSYNIMVDILGKAKRFDFMWVLVKEMVQVRGEGSLVSLTTMAKVTRRLAGAGRWVDAIESFRMIEEFGVKKDTSSMNMLLDALCKENGVRRAWGVFMEYRDEITPDAASFNILIHGWCNAGQLEEARSTMDEMQRFGFNPCVISYTSLIEAYCKLKDFREVDFILDEMQTRGCPPNVVTYTIVMHALGKAKETQEAFLVYDQMKKNNCVPDTGFFNSLIYILGRAGRIQNAHDVLVEMKHTGISPDATTYGTLISLACDHSQDETALKLLKEMEEEESSFPCCKPDLKTFTPLLKIACKKNAVRLLNYLLNYMFKKDLSLDMGTYCLLVDEHCKNGRVEQACVFFEEMVLKRQLPKNQTYSRLILSLERKKMKKTKGRIQQLMAMAHKTTRCQISSPKIFLSMNE</sequence>
<feature type="repeat" description="PPR" evidence="2">
    <location>
        <begin position="380"/>
        <end position="414"/>
    </location>
</feature>
<dbReference type="Gene3D" id="1.25.40.10">
    <property type="entry name" value="Tetratricopeptide repeat domain"/>
    <property type="match status" value="4"/>
</dbReference>
<name>A0A0K9NVJ3_ZOSMR</name>
<reference evidence="4" key="1">
    <citation type="journal article" date="2016" name="Nature">
        <title>The genome of the seagrass Zostera marina reveals angiosperm adaptation to the sea.</title>
        <authorList>
            <person name="Olsen J.L."/>
            <person name="Rouze P."/>
            <person name="Verhelst B."/>
            <person name="Lin Y.-C."/>
            <person name="Bayer T."/>
            <person name="Collen J."/>
            <person name="Dattolo E."/>
            <person name="De Paoli E."/>
            <person name="Dittami S."/>
            <person name="Maumus F."/>
            <person name="Michel G."/>
            <person name="Kersting A."/>
            <person name="Lauritano C."/>
            <person name="Lohaus R."/>
            <person name="Toepel M."/>
            <person name="Tonon T."/>
            <person name="Vanneste K."/>
            <person name="Amirebrahimi M."/>
            <person name="Brakel J."/>
            <person name="Bostroem C."/>
            <person name="Chovatia M."/>
            <person name="Grimwood J."/>
            <person name="Jenkins J.W."/>
            <person name="Jueterbock A."/>
            <person name="Mraz A."/>
            <person name="Stam W.T."/>
            <person name="Tice H."/>
            <person name="Bornberg-Bauer E."/>
            <person name="Green P.J."/>
            <person name="Pearson G.A."/>
            <person name="Procaccini G."/>
            <person name="Duarte C.M."/>
            <person name="Schmutz J."/>
            <person name="Reusch T.B.H."/>
            <person name="Van de Peer Y."/>
        </authorList>
    </citation>
    <scope>NUCLEOTIDE SEQUENCE [LARGE SCALE GENOMIC DNA]</scope>
    <source>
        <strain evidence="4">cv. Finnish</strain>
    </source>
</reference>
<dbReference type="EMBL" id="LFYR01001565">
    <property type="protein sequence ID" value="KMZ60781.1"/>
    <property type="molecule type" value="Genomic_DNA"/>
</dbReference>
<dbReference type="InterPro" id="IPR011990">
    <property type="entry name" value="TPR-like_helical_dom_sf"/>
</dbReference>
<dbReference type="Proteomes" id="UP000036987">
    <property type="component" value="Unassembled WGS sequence"/>
</dbReference>
<gene>
    <name evidence="3" type="ORF">ZOSMA_56G00120</name>
</gene>
<dbReference type="PANTHER" id="PTHR47942:SF22">
    <property type="entry name" value="OS04G0643700 PROTEIN"/>
    <property type="match status" value="1"/>
</dbReference>